<dbReference type="Gene3D" id="3.40.50.2300">
    <property type="match status" value="1"/>
</dbReference>
<dbReference type="EMBL" id="LAZR01000001">
    <property type="protein sequence ID" value="KKO12739.1"/>
    <property type="molecule type" value="Genomic_DNA"/>
</dbReference>
<feature type="domain" description="PAS" evidence="10">
    <location>
        <begin position="328"/>
        <end position="373"/>
    </location>
</feature>
<dbReference type="SMART" id="SM00387">
    <property type="entry name" value="HATPase_c"/>
    <property type="match status" value="1"/>
</dbReference>
<reference evidence="11" key="1">
    <citation type="journal article" date="2015" name="Nature">
        <title>Complex archaea that bridge the gap between prokaryotes and eukaryotes.</title>
        <authorList>
            <person name="Spang A."/>
            <person name="Saw J.H."/>
            <person name="Jorgensen S.L."/>
            <person name="Zaremba-Niedzwiedzka K."/>
            <person name="Martijn J."/>
            <person name="Lind A.E."/>
            <person name="van Eijk R."/>
            <person name="Schleper C."/>
            <person name="Guy L."/>
            <person name="Ettema T.J."/>
        </authorList>
    </citation>
    <scope>NUCLEOTIDE SEQUENCE</scope>
</reference>
<dbReference type="Pfam" id="PF00512">
    <property type="entry name" value="HisKA"/>
    <property type="match status" value="1"/>
</dbReference>
<dbReference type="InterPro" id="IPR004358">
    <property type="entry name" value="Sig_transdc_His_kin-like_C"/>
</dbReference>
<evidence type="ECO:0000259" key="9">
    <source>
        <dbReference type="PROSITE" id="PS50110"/>
    </source>
</evidence>
<dbReference type="SMART" id="SM00388">
    <property type="entry name" value="HisKA"/>
    <property type="match status" value="1"/>
</dbReference>
<dbReference type="InterPro" id="IPR035965">
    <property type="entry name" value="PAS-like_dom_sf"/>
</dbReference>
<dbReference type="Gene3D" id="1.10.287.130">
    <property type="match status" value="1"/>
</dbReference>
<protein>
    <recommendedName>
        <fullName evidence="12">Histidine kinase</fullName>
    </recommendedName>
</protein>
<feature type="domain" description="Response regulatory" evidence="9">
    <location>
        <begin position="702"/>
        <end position="822"/>
    </location>
</feature>
<feature type="transmembrane region" description="Helical" evidence="7">
    <location>
        <begin position="6"/>
        <end position="25"/>
    </location>
</feature>
<dbReference type="InterPro" id="IPR003661">
    <property type="entry name" value="HisK_dim/P_dom"/>
</dbReference>
<gene>
    <name evidence="11" type="ORF">LCGC14_0007560</name>
</gene>
<dbReference type="InterPro" id="IPR001789">
    <property type="entry name" value="Sig_transdc_resp-reg_receiver"/>
</dbReference>
<feature type="domain" description="Histidine kinase" evidence="8">
    <location>
        <begin position="457"/>
        <end position="680"/>
    </location>
</feature>
<dbReference type="CDD" id="cd12915">
    <property type="entry name" value="PDC2_DGC_like"/>
    <property type="match status" value="1"/>
</dbReference>
<dbReference type="InterPro" id="IPR000014">
    <property type="entry name" value="PAS"/>
</dbReference>
<dbReference type="CDD" id="cd12914">
    <property type="entry name" value="PDC1_DGC_like"/>
    <property type="match status" value="1"/>
</dbReference>
<dbReference type="InterPro" id="IPR036097">
    <property type="entry name" value="HisK_dim/P_sf"/>
</dbReference>
<dbReference type="PROSITE" id="PS50109">
    <property type="entry name" value="HIS_KIN"/>
    <property type="match status" value="1"/>
</dbReference>
<dbReference type="CDD" id="cd00082">
    <property type="entry name" value="HisKA"/>
    <property type="match status" value="1"/>
</dbReference>
<dbReference type="Pfam" id="PF00072">
    <property type="entry name" value="Response_reg"/>
    <property type="match status" value="1"/>
</dbReference>
<dbReference type="GO" id="GO:0000155">
    <property type="term" value="F:phosphorelay sensor kinase activity"/>
    <property type="evidence" value="ECO:0007669"/>
    <property type="project" value="InterPro"/>
</dbReference>
<dbReference type="CDD" id="cd00130">
    <property type="entry name" value="PAS"/>
    <property type="match status" value="1"/>
</dbReference>
<dbReference type="Pfam" id="PF00989">
    <property type="entry name" value="PAS"/>
    <property type="match status" value="1"/>
</dbReference>
<dbReference type="SUPFAM" id="SSF47384">
    <property type="entry name" value="Homodimeric domain of signal transducing histidine kinase"/>
    <property type="match status" value="1"/>
</dbReference>
<evidence type="ECO:0000259" key="8">
    <source>
        <dbReference type="PROSITE" id="PS50109"/>
    </source>
</evidence>
<feature type="transmembrane region" description="Helical" evidence="7">
    <location>
        <begin position="285"/>
        <end position="304"/>
    </location>
</feature>
<dbReference type="PANTHER" id="PTHR43065:SF49">
    <property type="entry name" value="HISTIDINE KINASE"/>
    <property type="match status" value="1"/>
</dbReference>
<keyword evidence="6" id="KW-0902">Two-component regulatory system</keyword>
<evidence type="ECO:0000256" key="5">
    <source>
        <dbReference type="ARBA" id="ARBA00022840"/>
    </source>
</evidence>
<keyword evidence="7" id="KW-0472">Membrane</keyword>
<dbReference type="GO" id="GO:0005524">
    <property type="term" value="F:ATP binding"/>
    <property type="evidence" value="ECO:0007669"/>
    <property type="project" value="UniProtKB-KW"/>
</dbReference>
<dbReference type="SMART" id="SM00091">
    <property type="entry name" value="PAS"/>
    <property type="match status" value="1"/>
</dbReference>
<dbReference type="PROSITE" id="PS50112">
    <property type="entry name" value="PAS"/>
    <property type="match status" value="1"/>
</dbReference>
<dbReference type="SUPFAM" id="SSF55874">
    <property type="entry name" value="ATPase domain of HSP90 chaperone/DNA topoisomerase II/histidine kinase"/>
    <property type="match status" value="1"/>
</dbReference>
<dbReference type="PANTHER" id="PTHR43065">
    <property type="entry name" value="SENSOR HISTIDINE KINASE"/>
    <property type="match status" value="1"/>
</dbReference>
<evidence type="ECO:0008006" key="12">
    <source>
        <dbReference type="Google" id="ProtNLM"/>
    </source>
</evidence>
<dbReference type="InterPro" id="IPR003594">
    <property type="entry name" value="HATPase_dom"/>
</dbReference>
<dbReference type="PROSITE" id="PS50110">
    <property type="entry name" value="RESPONSE_REGULATORY"/>
    <property type="match status" value="1"/>
</dbReference>
<dbReference type="Gene3D" id="3.30.565.10">
    <property type="entry name" value="Histidine kinase-like ATPase, C-terminal domain"/>
    <property type="match status" value="1"/>
</dbReference>
<evidence type="ECO:0000256" key="7">
    <source>
        <dbReference type="SAM" id="Phobius"/>
    </source>
</evidence>
<dbReference type="PRINTS" id="PR00344">
    <property type="entry name" value="BCTRLSENSOR"/>
</dbReference>
<dbReference type="Gene3D" id="3.30.450.20">
    <property type="entry name" value="PAS domain"/>
    <property type="match status" value="3"/>
</dbReference>
<dbReference type="Pfam" id="PF02518">
    <property type="entry name" value="HATPase_c"/>
    <property type="match status" value="1"/>
</dbReference>
<comment type="caution">
    <text evidence="11">The sequence shown here is derived from an EMBL/GenBank/DDBJ whole genome shotgun (WGS) entry which is preliminary data.</text>
</comment>
<dbReference type="InterPro" id="IPR005467">
    <property type="entry name" value="His_kinase_dom"/>
</dbReference>
<organism evidence="11">
    <name type="scientific">marine sediment metagenome</name>
    <dbReference type="NCBI Taxonomy" id="412755"/>
    <lineage>
        <taxon>unclassified sequences</taxon>
        <taxon>metagenomes</taxon>
        <taxon>ecological metagenomes</taxon>
    </lineage>
</organism>
<sequence>MKKVFLLANVLVALVLITIITYSVLVDRAQVIETTYRGLENATDALAEHTQQTLMALDLGLVAVALTGEEDIADLAALNGELVNRQSAAVNTYAFYVLDRDGRLIASSRTPDPEPVDFSEYPEFFVHRDGNDNGMYVATPRLGTVGLAEGQWIVNVSRRISAPDGSFAGVVAAAMSLDYLSDFYDALRAGEQSALGLLSAEGRVIARSPFAAALMGVDFSQDSQFRNVRGSVDGGRVADLSAENDMSRLSAFSYTWNNRLIAYANITEAEALAGWRGRVLSKVSIGLLVMLTFSGCSVATVVLVQREQDFAEQTLHTQQRAQDYVSAAKAEMETVFSAISDAVFSLDRKWQFAFLNAEAERVLERSAEELLGKIIWEEFPELTETGFYERYKEARATNTAVSMERYYPPLKKWFVIKAYPHKDGMTVYLQDFTQQKEMAERLRQAQKMDALGQLTGGIAHDFNNLLTVILGNVDLLKSHLETAPEDVRTQAEVIRIAGERAAELTHRLLAFARRQPLNPQQTDINALVSEARQLLARTVGEDVSIELVCGEGLWSAIVDPNELHNAILNLALNSRDAMPQGGKLTIETGNAVIQQGYADDHAMVAGDYIMVAVSDTGCGMPADVAAQAFDPFFTTKEEGKGSGLGLAMVYGFANQSGGQVRIYSEPGEGTTVRLYLPRASEGSSSRYQGVSAASTMAGGDERILLVEDDELVRRYAVSSLRQLGYQVSDFGDGAQALGALRDAVDKACPFALLLSDVVLAGGISGKEVATAAAAIDPDMKLLFMSGYAENAIVHHGRLDPGVNLLSKPFRTADLARKVREILDS</sequence>
<dbReference type="AlphaFoldDB" id="A0A0F9Z5Y0"/>
<evidence type="ECO:0000256" key="3">
    <source>
        <dbReference type="ARBA" id="ARBA00022741"/>
    </source>
</evidence>
<dbReference type="GO" id="GO:0006355">
    <property type="term" value="P:regulation of DNA-templated transcription"/>
    <property type="evidence" value="ECO:0007669"/>
    <property type="project" value="InterPro"/>
</dbReference>
<evidence type="ECO:0000256" key="2">
    <source>
        <dbReference type="ARBA" id="ARBA00022679"/>
    </source>
</evidence>
<evidence type="ECO:0000256" key="1">
    <source>
        <dbReference type="ARBA" id="ARBA00022553"/>
    </source>
</evidence>
<evidence type="ECO:0000256" key="6">
    <source>
        <dbReference type="ARBA" id="ARBA00023012"/>
    </source>
</evidence>
<dbReference type="InterPro" id="IPR036890">
    <property type="entry name" value="HATPase_C_sf"/>
</dbReference>
<keyword evidence="5" id="KW-0067">ATP-binding</keyword>
<evidence type="ECO:0000259" key="10">
    <source>
        <dbReference type="PROSITE" id="PS50112"/>
    </source>
</evidence>
<keyword evidence="1" id="KW-0597">Phosphoprotein</keyword>
<evidence type="ECO:0000313" key="11">
    <source>
        <dbReference type="EMBL" id="KKO12739.1"/>
    </source>
</evidence>
<name>A0A0F9Z5Y0_9ZZZZ</name>
<dbReference type="InterPro" id="IPR011006">
    <property type="entry name" value="CheY-like_superfamily"/>
</dbReference>
<keyword evidence="7" id="KW-0812">Transmembrane</keyword>
<dbReference type="SMART" id="SM00448">
    <property type="entry name" value="REC"/>
    <property type="match status" value="1"/>
</dbReference>
<proteinExistence type="predicted"/>
<keyword evidence="4" id="KW-0418">Kinase</keyword>
<keyword evidence="3" id="KW-0547">Nucleotide-binding</keyword>
<dbReference type="SUPFAM" id="SSF52172">
    <property type="entry name" value="CheY-like"/>
    <property type="match status" value="1"/>
</dbReference>
<keyword evidence="2" id="KW-0808">Transferase</keyword>
<evidence type="ECO:0000256" key="4">
    <source>
        <dbReference type="ARBA" id="ARBA00022777"/>
    </source>
</evidence>
<dbReference type="SUPFAM" id="SSF55785">
    <property type="entry name" value="PYP-like sensor domain (PAS domain)"/>
    <property type="match status" value="1"/>
</dbReference>
<dbReference type="InterPro" id="IPR013767">
    <property type="entry name" value="PAS_fold"/>
</dbReference>
<accession>A0A0F9Z5Y0</accession>
<keyword evidence="7" id="KW-1133">Transmembrane helix</keyword>